<dbReference type="AlphaFoldDB" id="A0A3B0Y182"/>
<evidence type="ECO:0008006" key="2">
    <source>
        <dbReference type="Google" id="ProtNLM"/>
    </source>
</evidence>
<gene>
    <name evidence="1" type="ORF">MNBD_GAMMA15-1362</name>
</gene>
<reference evidence="1" key="1">
    <citation type="submission" date="2018-06" db="EMBL/GenBank/DDBJ databases">
        <authorList>
            <person name="Zhirakovskaya E."/>
        </authorList>
    </citation>
    <scope>NUCLEOTIDE SEQUENCE</scope>
</reference>
<organism evidence="1">
    <name type="scientific">hydrothermal vent metagenome</name>
    <dbReference type="NCBI Taxonomy" id="652676"/>
    <lineage>
        <taxon>unclassified sequences</taxon>
        <taxon>metagenomes</taxon>
        <taxon>ecological metagenomes</taxon>
    </lineage>
</organism>
<accession>A0A3B0Y182</accession>
<dbReference type="EMBL" id="UOFN01000034">
    <property type="protein sequence ID" value="VAW74398.1"/>
    <property type="molecule type" value="Genomic_DNA"/>
</dbReference>
<evidence type="ECO:0000313" key="1">
    <source>
        <dbReference type="EMBL" id="VAW74398.1"/>
    </source>
</evidence>
<name>A0A3B0Y182_9ZZZZ</name>
<sequence>MAEPELTTEERVLRMMKFTLTDIARDTAPNPGRRNPLSDDTIQKMRECLLLITTRERELAEEYGRNTSARPRYVDEPRKEVVVPLNINVMKQGLKKDSE</sequence>
<protein>
    <recommendedName>
        <fullName evidence="2">Segregation and condensation protein A</fullName>
    </recommendedName>
</protein>
<proteinExistence type="predicted"/>